<accession>A0A9X2MQT2</accession>
<keyword evidence="1" id="KW-1133">Transmembrane helix</keyword>
<dbReference type="EMBL" id="JANIPJ010000010">
    <property type="protein sequence ID" value="MCR2805166.1"/>
    <property type="molecule type" value="Genomic_DNA"/>
</dbReference>
<sequence>MRMFARKMISAYGATAAMAFFMAYTMSDGYGAGSGLLAVVGITALTASPVVFLYGSVISVFFELATKRIPNRPVGLVISGLGHAGFGALFASAVNLTPFFNLAFAATALAYFLIDLLQQLTEGGPHWGKVIAALLAWPIAAAAVVILTY</sequence>
<organism evidence="2 3">
    <name type="scientific">Paenibacillus soyae</name>
    <dbReference type="NCBI Taxonomy" id="2969249"/>
    <lineage>
        <taxon>Bacteria</taxon>
        <taxon>Bacillati</taxon>
        <taxon>Bacillota</taxon>
        <taxon>Bacilli</taxon>
        <taxon>Bacillales</taxon>
        <taxon>Paenibacillaceae</taxon>
        <taxon>Paenibacillus</taxon>
    </lineage>
</organism>
<keyword evidence="1" id="KW-0472">Membrane</keyword>
<comment type="caution">
    <text evidence="2">The sequence shown here is derived from an EMBL/GenBank/DDBJ whole genome shotgun (WGS) entry which is preliminary data.</text>
</comment>
<evidence type="ECO:0000256" key="1">
    <source>
        <dbReference type="SAM" id="Phobius"/>
    </source>
</evidence>
<keyword evidence="1" id="KW-0812">Transmembrane</keyword>
<keyword evidence="3" id="KW-1185">Reference proteome</keyword>
<feature type="transmembrane region" description="Helical" evidence="1">
    <location>
        <begin position="130"/>
        <end position="148"/>
    </location>
</feature>
<dbReference type="RefSeq" id="WP_257447150.1">
    <property type="nucleotide sequence ID" value="NZ_JANIPJ010000010.1"/>
</dbReference>
<reference evidence="2" key="1">
    <citation type="submission" date="2022-08" db="EMBL/GenBank/DDBJ databases">
        <title>The genomic sequence of strain Paenibacillus sp. SCIV0701.</title>
        <authorList>
            <person name="Zhao H."/>
        </authorList>
    </citation>
    <scope>NUCLEOTIDE SEQUENCE</scope>
    <source>
        <strain evidence="2">SCIV0701</strain>
    </source>
</reference>
<dbReference type="AlphaFoldDB" id="A0A9X2MQT2"/>
<evidence type="ECO:0000313" key="2">
    <source>
        <dbReference type="EMBL" id="MCR2805166.1"/>
    </source>
</evidence>
<name>A0A9X2MQT2_9BACL</name>
<protein>
    <submittedName>
        <fullName evidence="2">Uncharacterized protein</fullName>
    </submittedName>
</protein>
<evidence type="ECO:0000313" key="3">
    <source>
        <dbReference type="Proteomes" id="UP001141950"/>
    </source>
</evidence>
<proteinExistence type="predicted"/>
<feature type="transmembrane region" description="Helical" evidence="1">
    <location>
        <begin position="99"/>
        <end position="118"/>
    </location>
</feature>
<feature type="transmembrane region" description="Helical" evidence="1">
    <location>
        <begin position="37"/>
        <end position="62"/>
    </location>
</feature>
<gene>
    <name evidence="2" type="ORF">NQZ67_14865</name>
</gene>
<dbReference type="Proteomes" id="UP001141950">
    <property type="component" value="Unassembled WGS sequence"/>
</dbReference>